<evidence type="ECO:0000313" key="3">
    <source>
        <dbReference type="Proteomes" id="UP000245137"/>
    </source>
</evidence>
<evidence type="ECO:0000313" key="2">
    <source>
        <dbReference type="EMBL" id="PWB94330.1"/>
    </source>
</evidence>
<dbReference type="OrthoDB" id="8455608at2"/>
<feature type="compositionally biased region" description="Basic and acidic residues" evidence="1">
    <location>
        <begin position="13"/>
        <end position="23"/>
    </location>
</feature>
<sequence>MTDFTTILDCLEKASRSKERDAGPLRPPPIGAILREEARPSPPSAADRAARVCRAYGVDRAELREAPSQPKPARLPEREDVLAELLRAEGSPAKLGALRRRLAWACHPDRQEKSRARQAERMLAEFNAQIDQAIARATARR</sequence>
<accession>A0A2U1SRV2</accession>
<name>A0A2U1SRV2_METSR</name>
<dbReference type="EMBL" id="PUIV01000009">
    <property type="protein sequence ID" value="PWB94330.1"/>
    <property type="molecule type" value="Genomic_DNA"/>
</dbReference>
<keyword evidence="3" id="KW-1185">Reference proteome</keyword>
<reference evidence="2 3" key="1">
    <citation type="journal article" date="2018" name="Appl. Microbiol. Biotechnol.">
        <title>Co-cultivation of the strictly anaerobic methanogen Methanosarcina barkeri with aerobic methanotrophs in an oxygen-limited membrane bioreactor.</title>
        <authorList>
            <person name="In 't Zandt M.H."/>
            <person name="van den Bosch T.J.M."/>
            <person name="Rijkers R."/>
            <person name="van Kessel M.A.H.J."/>
            <person name="Jetten M.S.M."/>
            <person name="Welte C.U."/>
        </authorList>
    </citation>
    <scope>NUCLEOTIDE SEQUENCE [LARGE SCALE GENOMIC DNA]</scope>
    <source>
        <strain evidence="2 3">DSM 17706</strain>
    </source>
</reference>
<comment type="caution">
    <text evidence="2">The sequence shown here is derived from an EMBL/GenBank/DDBJ whole genome shotgun (WGS) entry which is preliminary data.</text>
</comment>
<dbReference type="AlphaFoldDB" id="A0A2U1SRV2"/>
<protein>
    <submittedName>
        <fullName evidence="2">Uncharacterized protein</fullName>
    </submittedName>
</protein>
<dbReference type="RefSeq" id="WP_108916822.1">
    <property type="nucleotide sequence ID" value="NZ_BGJY01000003.1"/>
</dbReference>
<evidence type="ECO:0000256" key="1">
    <source>
        <dbReference type="SAM" id="MobiDB-lite"/>
    </source>
</evidence>
<proteinExistence type="predicted"/>
<organism evidence="2 3">
    <name type="scientific">Methylosinus sporium</name>
    <dbReference type="NCBI Taxonomy" id="428"/>
    <lineage>
        <taxon>Bacteria</taxon>
        <taxon>Pseudomonadati</taxon>
        <taxon>Pseudomonadota</taxon>
        <taxon>Alphaproteobacteria</taxon>
        <taxon>Hyphomicrobiales</taxon>
        <taxon>Methylocystaceae</taxon>
        <taxon>Methylosinus</taxon>
    </lineage>
</organism>
<feature type="region of interest" description="Disordered" evidence="1">
    <location>
        <begin position="13"/>
        <end position="49"/>
    </location>
</feature>
<gene>
    <name evidence="2" type="ORF">C5689_08385</name>
</gene>
<dbReference type="Proteomes" id="UP000245137">
    <property type="component" value="Unassembled WGS sequence"/>
</dbReference>